<protein>
    <submittedName>
        <fullName evidence="1">Protein containing DUF322</fullName>
    </submittedName>
</protein>
<dbReference type="Pfam" id="PF03780">
    <property type="entry name" value="Asp23"/>
    <property type="match status" value="1"/>
</dbReference>
<gene>
    <name evidence="1" type="ORF">OBE_08804</name>
</gene>
<dbReference type="InterPro" id="IPR005531">
    <property type="entry name" value="Asp23"/>
</dbReference>
<sequence>MAENKEYFSKEVENGSIQISEEVVSSVAAMAVLEVEGVCGLASNLGYDIAEMLGKKTLAKGIR</sequence>
<name>K1SZF2_9ZZZZ</name>
<dbReference type="AlphaFoldDB" id="K1SZF2"/>
<proteinExistence type="predicted"/>
<comment type="caution">
    <text evidence="1">The sequence shown here is derived from an EMBL/GenBank/DDBJ whole genome shotgun (WGS) entry which is preliminary data.</text>
</comment>
<dbReference type="EMBL" id="AJWZ01006084">
    <property type="protein sequence ID" value="EKC60779.1"/>
    <property type="molecule type" value="Genomic_DNA"/>
</dbReference>
<accession>K1SZF2</accession>
<organism evidence="1">
    <name type="scientific">human gut metagenome</name>
    <dbReference type="NCBI Taxonomy" id="408170"/>
    <lineage>
        <taxon>unclassified sequences</taxon>
        <taxon>metagenomes</taxon>
        <taxon>organismal metagenomes</taxon>
    </lineage>
</organism>
<evidence type="ECO:0000313" key="1">
    <source>
        <dbReference type="EMBL" id="EKC60779.1"/>
    </source>
</evidence>
<reference evidence="1" key="1">
    <citation type="journal article" date="2013" name="Environ. Microbiol.">
        <title>Microbiota from the distal guts of lean and obese adolescents exhibit partial functional redundancy besides clear differences in community structure.</title>
        <authorList>
            <person name="Ferrer M."/>
            <person name="Ruiz A."/>
            <person name="Lanza F."/>
            <person name="Haange S.B."/>
            <person name="Oberbach A."/>
            <person name="Till H."/>
            <person name="Bargiela R."/>
            <person name="Campoy C."/>
            <person name="Segura M.T."/>
            <person name="Richter M."/>
            <person name="von Bergen M."/>
            <person name="Seifert J."/>
            <person name="Suarez A."/>
        </authorList>
    </citation>
    <scope>NUCLEOTIDE SEQUENCE</scope>
</reference>